<dbReference type="Pfam" id="PF13620">
    <property type="entry name" value="CarboxypepD_reg"/>
    <property type="match status" value="3"/>
</dbReference>
<dbReference type="PROSITE" id="PS00137">
    <property type="entry name" value="SUBTILASE_HIS"/>
    <property type="match status" value="1"/>
</dbReference>
<dbReference type="InterPro" id="IPR051048">
    <property type="entry name" value="Peptidase_S8/S53_subtilisin"/>
</dbReference>
<organism evidence="9 10">
    <name type="scientific">Nonomuraea turkmeniaca</name>
    <dbReference type="NCBI Taxonomy" id="103838"/>
    <lineage>
        <taxon>Bacteria</taxon>
        <taxon>Bacillati</taxon>
        <taxon>Actinomycetota</taxon>
        <taxon>Actinomycetes</taxon>
        <taxon>Streptosporangiales</taxon>
        <taxon>Streptosporangiaceae</taxon>
        <taxon>Nonomuraea</taxon>
    </lineage>
</organism>
<dbReference type="InterPro" id="IPR022398">
    <property type="entry name" value="Peptidase_S8_His-AS"/>
</dbReference>
<dbReference type="Gene3D" id="2.60.120.430">
    <property type="entry name" value="Galactose-binding lectin"/>
    <property type="match status" value="1"/>
</dbReference>
<evidence type="ECO:0000256" key="3">
    <source>
        <dbReference type="ARBA" id="ARBA00022801"/>
    </source>
</evidence>
<protein>
    <submittedName>
        <fullName evidence="9">Peptidase</fullName>
    </submittedName>
</protein>
<feature type="domain" description="Peptidase S8/S53" evidence="7">
    <location>
        <begin position="198"/>
        <end position="478"/>
    </location>
</feature>
<dbReference type="PRINTS" id="PR00723">
    <property type="entry name" value="SUBTILISIN"/>
</dbReference>
<feature type="active site" description="Charge relay system" evidence="5">
    <location>
        <position position="207"/>
    </location>
</feature>
<dbReference type="AlphaFoldDB" id="A0A5S4FD53"/>
<dbReference type="SUPFAM" id="SSF49464">
    <property type="entry name" value="Carboxypeptidase regulatory domain-like"/>
    <property type="match status" value="2"/>
</dbReference>
<evidence type="ECO:0000256" key="4">
    <source>
        <dbReference type="ARBA" id="ARBA00022825"/>
    </source>
</evidence>
<keyword evidence="4 5" id="KW-0720">Serine protease</keyword>
<dbReference type="InterPro" id="IPR023828">
    <property type="entry name" value="Peptidase_S8_Ser-AS"/>
</dbReference>
<sequence length="1188" mass="124189">MLPGGFTRSHQPPEGAVQGDRVSIPRPWRAVLIGTALAVMAVQTPAVAQAPPEADKIDRVVRADLAADDKATFWVRLKDKADLRSARTAKTKADKGRQVYRMKTETATASQAGVRKLLKSAGADFTPFWIVNTIKVTGDADLAAEIAKLPEVAEIAPDEIIELPEPKTGVAQAMAGTVEWNVDRVNAPKVWDELGDRGEGIVIASLDSGVQWDHPALIGGYRGTQADGTVDHNYNWYDPTGACPNRTPCDDRGHGTHVTGTLAGAGGIGVAPGAKWITTKGCGIGGCPGYALLAAGEWILAPTDLGLQNPRPDLAPDIVNNSWGRAGLDLWYKEIVEAWVAAGIFPAFSNGNNGPECTTTGSPGGYAAAYSAGSFDVNGAIMPESSRGPGENGEVKPNIAAPGVNVRSAVPGSAYGIKSGTSMASPHVAATVALMWSASPALRGDVEATRALLDGSASDVDATYCGGTAADNFTFGEGKLDAYAAVKATPAGELGTLTGKVTSEGDPVAGATISVSGPLSRTVPTGQDGTYTLPRLLSGDYEITVKKFGYDDATSTATVADNQTATKDLTMTPQPMSTVSGMVSSTGVPEAGVTVSAAGTPATAVTDAAGRYELQLPHKEYDLNAVPPSRCSTEKTVPVTVTGATTKDIELPANADAYGHTCRSGREPYVEATDKQPLTWDDEYQTIDLPFAFPFYGKTYTSGMASTNGFLSFGGHRYSYPNNMPLPTTGAPNAGIYPYWDDLALDEQGGLYTATLGTAPNRTFVIEWRNARFYDHNEWFSFEALLGEDGSIGFRYRGIATSRAAGEGATIGIENGDGTDALQYSADLAAIADGQSLGFAARQHGLVTGTVADANDGKPLAGATVKVGAAASFTTGADGTFFGQAPAGDHVLEVAAENYGTLTKDVTVKAGERNLLDTALTTGRVTASTDHLTLVMPAAADRKGTVELTNTGADTTYTIEIDPGQSGWLGATPAGGEIAAGTSATLEVTASSAGMEPGSVRTGVLVVRSASGRNPAFPVLVSVVVPKHQVAVDAGGGRSVTDAAGDTWAADRRYTPGRHGYLAESDRTSSTGETIAGTNEQKLFGSVREDMREYRFDNVPDGVYTVELGFAETRHKQPGKRVFDVAIEGAPFLWGLDLVREAGPNTAVSRRFTVRVTDGHLNVTFHKRIGDPVLSFIRITERPDRAVS</sequence>
<dbReference type="SUPFAM" id="SSF49452">
    <property type="entry name" value="Starch-binding domain-like"/>
    <property type="match status" value="1"/>
</dbReference>
<accession>A0A5S4FD53</accession>
<proteinExistence type="inferred from homology"/>
<dbReference type="InterPro" id="IPR008979">
    <property type="entry name" value="Galactose-bd-like_sf"/>
</dbReference>
<feature type="region of interest" description="Disordered" evidence="6">
    <location>
        <begin position="1"/>
        <end position="21"/>
    </location>
</feature>
<comment type="caution">
    <text evidence="9">The sequence shown here is derived from an EMBL/GenBank/DDBJ whole genome shotgun (WGS) entry which is preliminary data.</text>
</comment>
<dbReference type="InterPro" id="IPR036852">
    <property type="entry name" value="Peptidase_S8/S53_dom_sf"/>
</dbReference>
<reference evidence="9 10" key="1">
    <citation type="submission" date="2019-05" db="EMBL/GenBank/DDBJ databases">
        <title>Draft genome sequence of Nonomuraea turkmeniaca DSM 43926.</title>
        <authorList>
            <person name="Saricaoglu S."/>
            <person name="Isik K."/>
        </authorList>
    </citation>
    <scope>NUCLEOTIDE SEQUENCE [LARGE SCALE GENOMIC DNA]</scope>
    <source>
        <strain evidence="9 10">DSM 43926</strain>
    </source>
</reference>
<dbReference type="PROSITE" id="PS00138">
    <property type="entry name" value="SUBTILASE_SER"/>
    <property type="match status" value="1"/>
</dbReference>
<dbReference type="InterPro" id="IPR000209">
    <property type="entry name" value="Peptidase_S8/S53_dom"/>
</dbReference>
<dbReference type="PANTHER" id="PTHR43399">
    <property type="entry name" value="SUBTILISIN-RELATED"/>
    <property type="match status" value="1"/>
</dbReference>
<dbReference type="InterPro" id="IPR015500">
    <property type="entry name" value="Peptidase_S8_subtilisin-rel"/>
</dbReference>
<feature type="active site" description="Charge relay system" evidence="5">
    <location>
        <position position="254"/>
    </location>
</feature>
<name>A0A5S4FD53_9ACTN</name>
<keyword evidence="10" id="KW-1185">Reference proteome</keyword>
<evidence type="ECO:0000256" key="6">
    <source>
        <dbReference type="SAM" id="MobiDB-lite"/>
    </source>
</evidence>
<dbReference type="PROSITE" id="PS51892">
    <property type="entry name" value="SUBTILASE"/>
    <property type="match status" value="1"/>
</dbReference>
<dbReference type="Gene3D" id="2.60.40.1120">
    <property type="entry name" value="Carboxypeptidase-like, regulatory domain"/>
    <property type="match status" value="3"/>
</dbReference>
<evidence type="ECO:0000256" key="1">
    <source>
        <dbReference type="ARBA" id="ARBA00011073"/>
    </source>
</evidence>
<dbReference type="Gene3D" id="3.40.50.200">
    <property type="entry name" value="Peptidase S8/S53 domain"/>
    <property type="match status" value="1"/>
</dbReference>
<dbReference type="PANTHER" id="PTHR43399:SF4">
    <property type="entry name" value="CELL WALL-ASSOCIATED PROTEASE"/>
    <property type="match status" value="1"/>
</dbReference>
<dbReference type="GO" id="GO:0030246">
    <property type="term" value="F:carbohydrate binding"/>
    <property type="evidence" value="ECO:0007669"/>
    <property type="project" value="InterPro"/>
</dbReference>
<evidence type="ECO:0000256" key="2">
    <source>
        <dbReference type="ARBA" id="ARBA00022670"/>
    </source>
</evidence>
<dbReference type="InterPro" id="IPR021720">
    <property type="entry name" value="Malectin_dom"/>
</dbReference>
<evidence type="ECO:0000259" key="7">
    <source>
        <dbReference type="Pfam" id="PF00082"/>
    </source>
</evidence>
<evidence type="ECO:0000313" key="10">
    <source>
        <dbReference type="Proteomes" id="UP000309128"/>
    </source>
</evidence>
<dbReference type="OrthoDB" id="9813435at2"/>
<dbReference type="SUPFAM" id="SSF52743">
    <property type="entry name" value="Subtilisin-like"/>
    <property type="match status" value="1"/>
</dbReference>
<evidence type="ECO:0000256" key="5">
    <source>
        <dbReference type="PROSITE-ProRule" id="PRU01240"/>
    </source>
</evidence>
<keyword evidence="2 5" id="KW-0645">Protease</keyword>
<feature type="domain" description="Malectin" evidence="8">
    <location>
        <begin position="1030"/>
        <end position="1167"/>
    </location>
</feature>
<evidence type="ECO:0000313" key="9">
    <source>
        <dbReference type="EMBL" id="TMR16103.1"/>
    </source>
</evidence>
<dbReference type="Proteomes" id="UP000309128">
    <property type="component" value="Unassembled WGS sequence"/>
</dbReference>
<keyword evidence="3 5" id="KW-0378">Hydrolase</keyword>
<dbReference type="EMBL" id="VCKY01000093">
    <property type="protein sequence ID" value="TMR16103.1"/>
    <property type="molecule type" value="Genomic_DNA"/>
</dbReference>
<dbReference type="Pfam" id="PF00082">
    <property type="entry name" value="Peptidase_S8"/>
    <property type="match status" value="1"/>
</dbReference>
<comment type="similarity">
    <text evidence="1 5">Belongs to the peptidase S8 family.</text>
</comment>
<dbReference type="Pfam" id="PF11721">
    <property type="entry name" value="Malectin"/>
    <property type="match status" value="1"/>
</dbReference>
<evidence type="ECO:0000259" key="8">
    <source>
        <dbReference type="Pfam" id="PF11721"/>
    </source>
</evidence>
<dbReference type="InterPro" id="IPR013784">
    <property type="entry name" value="Carb-bd-like_fold"/>
</dbReference>
<feature type="active site" description="Charge relay system" evidence="5">
    <location>
        <position position="422"/>
    </location>
</feature>
<dbReference type="GO" id="GO:0006508">
    <property type="term" value="P:proteolysis"/>
    <property type="evidence" value="ECO:0007669"/>
    <property type="project" value="UniProtKB-KW"/>
</dbReference>
<gene>
    <name evidence="9" type="ORF">ETD86_25885</name>
</gene>
<dbReference type="GO" id="GO:0004252">
    <property type="term" value="F:serine-type endopeptidase activity"/>
    <property type="evidence" value="ECO:0007669"/>
    <property type="project" value="UniProtKB-UniRule"/>
</dbReference>
<dbReference type="InterPro" id="IPR008969">
    <property type="entry name" value="CarboxyPept-like_regulatory"/>
</dbReference>
<dbReference type="SUPFAM" id="SSF49785">
    <property type="entry name" value="Galactose-binding domain-like"/>
    <property type="match status" value="1"/>
</dbReference>